<dbReference type="EMBL" id="QKYN01000023">
    <property type="protein sequence ID" value="RAG86598.1"/>
    <property type="molecule type" value="Genomic_DNA"/>
</dbReference>
<sequence length="208" mass="22547">MGIDWGTVSAVLTAGGTLVLAVASFGSIRSAERAARSAERALQVSLRPILVGARPTDPQQKLIWTDGHSTHLTGSAGYAHLGEDVIYLGAALRNLGPGLGIVHGWSLREGDTPVDPADFRRQGLDMYVAPSDHGTWHAALRDPADPAFAVLADQVKNRQRINVDLLYGDHEGGQRTIARISLLPRQADDGWVCQTVRHWNLDRPDPRL</sequence>
<keyword evidence="1" id="KW-0812">Transmembrane</keyword>
<keyword evidence="1" id="KW-0472">Membrane</keyword>
<evidence type="ECO:0000256" key="1">
    <source>
        <dbReference type="SAM" id="Phobius"/>
    </source>
</evidence>
<comment type="caution">
    <text evidence="2">The sequence shown here is derived from an EMBL/GenBank/DDBJ whole genome shotgun (WGS) entry which is preliminary data.</text>
</comment>
<dbReference type="Proteomes" id="UP000248889">
    <property type="component" value="Unassembled WGS sequence"/>
</dbReference>
<evidence type="ECO:0000313" key="3">
    <source>
        <dbReference type="Proteomes" id="UP000248889"/>
    </source>
</evidence>
<feature type="transmembrane region" description="Helical" evidence="1">
    <location>
        <begin position="6"/>
        <end position="28"/>
    </location>
</feature>
<reference evidence="2 3" key="1">
    <citation type="submission" date="2018-06" db="EMBL/GenBank/DDBJ databases">
        <title>Streptacidiphilus pinicola sp. nov., isolated from pine grove soil.</title>
        <authorList>
            <person name="Roh S.G."/>
            <person name="Park S."/>
            <person name="Kim M.-K."/>
            <person name="Yun B.-R."/>
            <person name="Park J."/>
            <person name="Kim M.J."/>
            <person name="Kim Y.S."/>
            <person name="Kim S.B."/>
        </authorList>
    </citation>
    <scope>NUCLEOTIDE SEQUENCE [LARGE SCALE GENOMIC DNA]</scope>
    <source>
        <strain evidence="2 3">MMS16-CNU450</strain>
    </source>
</reference>
<evidence type="ECO:0000313" key="2">
    <source>
        <dbReference type="EMBL" id="RAG86598.1"/>
    </source>
</evidence>
<organism evidence="2 3">
    <name type="scientific">Streptacidiphilus pinicola</name>
    <dbReference type="NCBI Taxonomy" id="2219663"/>
    <lineage>
        <taxon>Bacteria</taxon>
        <taxon>Bacillati</taxon>
        <taxon>Actinomycetota</taxon>
        <taxon>Actinomycetes</taxon>
        <taxon>Kitasatosporales</taxon>
        <taxon>Streptomycetaceae</taxon>
        <taxon>Streptacidiphilus</taxon>
    </lineage>
</organism>
<keyword evidence="3" id="KW-1185">Reference proteome</keyword>
<name>A0A2X0JG41_9ACTN</name>
<protein>
    <submittedName>
        <fullName evidence="2">Uncharacterized protein</fullName>
    </submittedName>
</protein>
<dbReference type="OrthoDB" id="3867870at2"/>
<accession>A0A2X0JG41</accession>
<keyword evidence="1" id="KW-1133">Transmembrane helix</keyword>
<gene>
    <name evidence="2" type="ORF">DN069_05460</name>
</gene>
<dbReference type="AlphaFoldDB" id="A0A2X0JG41"/>
<dbReference type="RefSeq" id="WP_111499683.1">
    <property type="nucleotide sequence ID" value="NZ_QKYN01000023.1"/>
</dbReference>
<proteinExistence type="predicted"/>